<dbReference type="Proteomes" id="UP001056012">
    <property type="component" value="Chromosome 8"/>
</dbReference>
<protein>
    <submittedName>
        <fullName evidence="2">Uncharacterized protein</fullName>
    </submittedName>
</protein>
<proteinExistence type="predicted"/>
<evidence type="ECO:0000313" key="3">
    <source>
        <dbReference type="Proteomes" id="UP001056012"/>
    </source>
</evidence>
<name>A0A9Q8ZLG5_CURCL</name>
<accession>A0A9Q8ZLG5</accession>
<feature type="transmembrane region" description="Helical" evidence="1">
    <location>
        <begin position="7"/>
        <end position="24"/>
    </location>
</feature>
<keyword evidence="1" id="KW-0472">Membrane</keyword>
<keyword evidence="1" id="KW-0812">Transmembrane</keyword>
<keyword evidence="1" id="KW-1133">Transmembrane helix</keyword>
<dbReference type="EMBL" id="CP089281">
    <property type="protein sequence ID" value="USP82218.1"/>
    <property type="molecule type" value="Genomic_DNA"/>
</dbReference>
<gene>
    <name evidence="2" type="ORF">yc1106_09492</name>
</gene>
<evidence type="ECO:0000256" key="1">
    <source>
        <dbReference type="SAM" id="Phobius"/>
    </source>
</evidence>
<sequence length="81" mass="9319">MNVRTDPFPYFWVFSVLGLLYGLVKLLRFGHREKHLPPGPPTLPILGNAHLTVDPKLFKKQVTFHSVFRFSTGWLLANNND</sequence>
<reference evidence="2" key="1">
    <citation type="submission" date="2021-12" db="EMBL/GenBank/DDBJ databases">
        <title>Curvularia clavata genome.</title>
        <authorList>
            <person name="Cao Y."/>
        </authorList>
    </citation>
    <scope>NUCLEOTIDE SEQUENCE</scope>
    <source>
        <strain evidence="2">Yc1106</strain>
    </source>
</reference>
<organism evidence="2 3">
    <name type="scientific">Curvularia clavata</name>
    <dbReference type="NCBI Taxonomy" id="95742"/>
    <lineage>
        <taxon>Eukaryota</taxon>
        <taxon>Fungi</taxon>
        <taxon>Dikarya</taxon>
        <taxon>Ascomycota</taxon>
        <taxon>Pezizomycotina</taxon>
        <taxon>Dothideomycetes</taxon>
        <taxon>Pleosporomycetidae</taxon>
        <taxon>Pleosporales</taxon>
        <taxon>Pleosporineae</taxon>
        <taxon>Pleosporaceae</taxon>
        <taxon>Curvularia</taxon>
    </lineage>
</organism>
<keyword evidence="3" id="KW-1185">Reference proteome</keyword>
<dbReference type="VEuPathDB" id="FungiDB:yc1106_09492"/>
<dbReference type="AlphaFoldDB" id="A0A9Q8ZLG5"/>
<evidence type="ECO:0000313" key="2">
    <source>
        <dbReference type="EMBL" id="USP82218.1"/>
    </source>
</evidence>